<feature type="transmembrane region" description="Helical" evidence="1">
    <location>
        <begin position="244"/>
        <end position="263"/>
    </location>
</feature>
<evidence type="ECO:0000313" key="5">
    <source>
        <dbReference type="EMBL" id="CAB4703036.1"/>
    </source>
</evidence>
<dbReference type="EMBL" id="CAEZXT010000063">
    <property type="protein sequence ID" value="CAB4703036.1"/>
    <property type="molecule type" value="Genomic_DNA"/>
</dbReference>
<dbReference type="NCBIfam" id="TIGR00254">
    <property type="entry name" value="GGDEF"/>
    <property type="match status" value="1"/>
</dbReference>
<dbReference type="InterPro" id="IPR043128">
    <property type="entry name" value="Rev_trsase/Diguanyl_cyclase"/>
</dbReference>
<evidence type="ECO:0000259" key="2">
    <source>
        <dbReference type="PROSITE" id="PS50887"/>
    </source>
</evidence>
<name>A0A6J6L8R4_9ZZZZ</name>
<accession>A0A6J6L8R4</accession>
<dbReference type="PANTHER" id="PTHR46663">
    <property type="entry name" value="DIGUANYLATE CYCLASE DGCT-RELATED"/>
    <property type="match status" value="1"/>
</dbReference>
<dbReference type="EMBL" id="CAEZWS010000006">
    <property type="protein sequence ID" value="CAB4657608.1"/>
    <property type="molecule type" value="Genomic_DNA"/>
</dbReference>
<feature type="transmembrane region" description="Helical" evidence="1">
    <location>
        <begin position="185"/>
        <end position="205"/>
    </location>
</feature>
<feature type="domain" description="GGDEF" evidence="2">
    <location>
        <begin position="334"/>
        <end position="462"/>
    </location>
</feature>
<evidence type="ECO:0000313" key="4">
    <source>
        <dbReference type="EMBL" id="CAB4657608.1"/>
    </source>
</evidence>
<protein>
    <submittedName>
        <fullName evidence="4">Unannotated protein</fullName>
    </submittedName>
</protein>
<reference evidence="4" key="1">
    <citation type="submission" date="2020-05" db="EMBL/GenBank/DDBJ databases">
        <authorList>
            <person name="Chiriac C."/>
            <person name="Salcher M."/>
            <person name="Ghai R."/>
            <person name="Kavagutti S V."/>
        </authorList>
    </citation>
    <scope>NUCLEOTIDE SEQUENCE</scope>
</reference>
<dbReference type="SUPFAM" id="SSF55073">
    <property type="entry name" value="Nucleotide cyclase"/>
    <property type="match status" value="1"/>
</dbReference>
<dbReference type="PANTHER" id="PTHR46663:SF2">
    <property type="entry name" value="GGDEF DOMAIN-CONTAINING PROTEIN"/>
    <property type="match status" value="1"/>
</dbReference>
<evidence type="ECO:0000313" key="3">
    <source>
        <dbReference type="EMBL" id="CAB4588606.1"/>
    </source>
</evidence>
<dbReference type="SMART" id="SM00267">
    <property type="entry name" value="GGDEF"/>
    <property type="match status" value="1"/>
</dbReference>
<evidence type="ECO:0000256" key="1">
    <source>
        <dbReference type="SAM" id="Phobius"/>
    </source>
</evidence>
<keyword evidence="1" id="KW-0472">Membrane</keyword>
<sequence>MGSFVLLRFLTPVLLLAHVALRIVNPNTNLFVDLFLYNAVAIAALSIIYCSLQKEDRIARFTLPLAILLWSVGSILTSAGEFYVLPRSGPIVANILYVLFYPCIFIAIPRLFLQKIIFGLVEILDSAILCLGLSSVGAAFVLEPVLPHFGGDVSKTFFAIFFAIADVILLSVSMSLFVSRISLKSGLFALGIGVFTISDFLFLWLDANNHYSLGLVSDDGWLLGIALITLAASMRTRNARTIETINPLYIALSVMMSATLLAINSLRPGYFPDFILFPTIATLLLAFLRMTIALRQARSIGDERALARTDDLTGLPNRRRFIAELQLISKTSGIESALLLLDLDGFKPINDKFGHEVGDELLKQVSQRFSRALPATSLLARLGGDEFGAIIRGDRQFTIEVAQALRATLSYPFLIGNEEIRVGVSVGHVSNDGAPDLMRRADNAMYQAKNESLGVWSEQVLQ</sequence>
<feature type="transmembrane region" description="Helical" evidence="1">
    <location>
        <begin position="275"/>
        <end position="294"/>
    </location>
</feature>
<feature type="transmembrane region" description="Helical" evidence="1">
    <location>
        <begin position="32"/>
        <end position="52"/>
    </location>
</feature>
<dbReference type="InterPro" id="IPR029787">
    <property type="entry name" value="Nucleotide_cyclase"/>
</dbReference>
<feature type="transmembrane region" description="Helical" evidence="1">
    <location>
        <begin position="120"/>
        <end position="142"/>
    </location>
</feature>
<organism evidence="4">
    <name type="scientific">freshwater metagenome</name>
    <dbReference type="NCBI Taxonomy" id="449393"/>
    <lineage>
        <taxon>unclassified sequences</taxon>
        <taxon>metagenomes</taxon>
        <taxon>ecological metagenomes</taxon>
    </lineage>
</organism>
<feature type="transmembrane region" description="Helical" evidence="1">
    <location>
        <begin position="64"/>
        <end position="85"/>
    </location>
</feature>
<keyword evidence="1" id="KW-0812">Transmembrane</keyword>
<dbReference type="AlphaFoldDB" id="A0A6J6L8R4"/>
<keyword evidence="1" id="KW-1133">Transmembrane helix</keyword>
<feature type="transmembrane region" description="Helical" evidence="1">
    <location>
        <begin position="91"/>
        <end position="113"/>
    </location>
</feature>
<evidence type="ECO:0000313" key="6">
    <source>
        <dbReference type="EMBL" id="CAB4848169.1"/>
    </source>
</evidence>
<dbReference type="CDD" id="cd01949">
    <property type="entry name" value="GGDEF"/>
    <property type="match status" value="1"/>
</dbReference>
<dbReference type="PROSITE" id="PS50887">
    <property type="entry name" value="GGDEF"/>
    <property type="match status" value="1"/>
</dbReference>
<dbReference type="EMBL" id="CAEZUA010000037">
    <property type="protein sequence ID" value="CAB4588606.1"/>
    <property type="molecule type" value="Genomic_DNA"/>
</dbReference>
<gene>
    <name evidence="3" type="ORF">UFOPK1773_00688</name>
    <name evidence="4" type="ORF">UFOPK2288_00219</name>
    <name evidence="5" type="ORF">UFOPK2589_00938</name>
    <name evidence="6" type="ORF">UFOPK3287_00261</name>
</gene>
<dbReference type="InterPro" id="IPR052163">
    <property type="entry name" value="DGC-Regulatory_Protein"/>
</dbReference>
<dbReference type="EMBL" id="CAFBJH010000008">
    <property type="protein sequence ID" value="CAB4848169.1"/>
    <property type="molecule type" value="Genomic_DNA"/>
</dbReference>
<dbReference type="Gene3D" id="3.30.70.270">
    <property type="match status" value="1"/>
</dbReference>
<feature type="transmembrane region" description="Helical" evidence="1">
    <location>
        <begin position="211"/>
        <end position="232"/>
    </location>
</feature>
<feature type="transmembrane region" description="Helical" evidence="1">
    <location>
        <begin position="157"/>
        <end position="178"/>
    </location>
</feature>
<dbReference type="Pfam" id="PF00990">
    <property type="entry name" value="GGDEF"/>
    <property type="match status" value="1"/>
</dbReference>
<dbReference type="InterPro" id="IPR000160">
    <property type="entry name" value="GGDEF_dom"/>
</dbReference>
<proteinExistence type="predicted"/>